<gene>
    <name evidence="2" type="ORF">CPPEL_06675</name>
</gene>
<evidence type="ECO:0000259" key="1">
    <source>
        <dbReference type="PROSITE" id="PS51671"/>
    </source>
</evidence>
<dbReference type="PROSITE" id="PS51671">
    <property type="entry name" value="ACT"/>
    <property type="match status" value="1"/>
</dbReference>
<organism evidence="2 3">
    <name type="scientific">Corynebacterium pseudopelargi</name>
    <dbReference type="NCBI Taxonomy" id="2080757"/>
    <lineage>
        <taxon>Bacteria</taxon>
        <taxon>Bacillati</taxon>
        <taxon>Actinomycetota</taxon>
        <taxon>Actinomycetes</taxon>
        <taxon>Mycobacteriales</taxon>
        <taxon>Corynebacteriaceae</taxon>
        <taxon>Corynebacterium</taxon>
    </lineage>
</organism>
<dbReference type="KEGG" id="cpso:CPPEL_06675"/>
<evidence type="ECO:0000313" key="2">
    <source>
        <dbReference type="EMBL" id="AZA09446.1"/>
    </source>
</evidence>
<proteinExistence type="predicted"/>
<protein>
    <recommendedName>
        <fullName evidence="1">ACT domain-containing protein</fullName>
    </recommendedName>
</protein>
<dbReference type="AlphaFoldDB" id="A0A3G6IV08"/>
<reference evidence="2 3" key="1">
    <citation type="submission" date="2018-11" db="EMBL/GenBank/DDBJ databases">
        <authorList>
            <person name="Kleinhagauer T."/>
            <person name="Glaeser S.P."/>
            <person name="Spergser J."/>
            <person name="Ruckert C."/>
            <person name="Kaempfer P."/>
            <person name="Busse H.-J."/>
        </authorList>
    </citation>
    <scope>NUCLEOTIDE SEQUENCE [LARGE SCALE GENOMIC DNA]</scope>
    <source>
        <strain evidence="2 3">812CH</strain>
    </source>
</reference>
<feature type="domain" description="ACT" evidence="1">
    <location>
        <begin position="4"/>
        <end position="81"/>
    </location>
</feature>
<dbReference type="EMBL" id="CP033898">
    <property type="protein sequence ID" value="AZA09446.1"/>
    <property type="molecule type" value="Genomic_DNA"/>
</dbReference>
<keyword evidence="3" id="KW-1185">Reference proteome</keyword>
<name>A0A3G6IV08_9CORY</name>
<dbReference type="OrthoDB" id="5243606at2"/>
<evidence type="ECO:0000313" key="3">
    <source>
        <dbReference type="Proteomes" id="UP000271426"/>
    </source>
</evidence>
<dbReference type="Proteomes" id="UP000271426">
    <property type="component" value="Chromosome"/>
</dbReference>
<sequence>MSYLIRVLIPDSPGSLGRLADAIGTVDANIVSVDVVEAFPDGTVMDDMVVDLPSGVMADSLISAAQEVEGVEVDSIRPFSGRVDRRGQIAMLASVAGESTRSRELDHLVHKIPQVLTSAWAILLDGNTERFQRVTASVAAPEESGQNPPAVRIDKARILNAESESWIPESWALLDSSLAAAPLERHGLVLVVGRPGGPDFLASEVEHIGHLCQILDAVLS</sequence>
<dbReference type="RefSeq" id="WP_123960370.1">
    <property type="nucleotide sequence ID" value="NZ_CP033898.1"/>
</dbReference>
<dbReference type="InterPro" id="IPR045865">
    <property type="entry name" value="ACT-like_dom_sf"/>
</dbReference>
<accession>A0A3G6IV08</accession>
<dbReference type="InterPro" id="IPR002912">
    <property type="entry name" value="ACT_dom"/>
</dbReference>
<dbReference type="SUPFAM" id="SSF55021">
    <property type="entry name" value="ACT-like"/>
    <property type="match status" value="1"/>
</dbReference>